<gene>
    <name evidence="6" type="ORF">T472_0216985</name>
</gene>
<dbReference type="OrthoDB" id="11380at2"/>
<dbReference type="eggNOG" id="COG0491">
    <property type="taxonomic scope" value="Bacteria"/>
</dbReference>
<evidence type="ECO:0000313" key="7">
    <source>
        <dbReference type="Proteomes" id="UP000017747"/>
    </source>
</evidence>
<proteinExistence type="predicted"/>
<dbReference type="InterPro" id="IPR036866">
    <property type="entry name" value="RibonucZ/Hydroxyglut_hydro"/>
</dbReference>
<dbReference type="GO" id="GO:0016787">
    <property type="term" value="F:hydrolase activity"/>
    <property type="evidence" value="ECO:0007669"/>
    <property type="project" value="UniProtKB-KW"/>
</dbReference>
<dbReference type="PANTHER" id="PTHR46233:SF3">
    <property type="entry name" value="HYDROXYACYLGLUTATHIONE HYDROLASE GLOC"/>
    <property type="match status" value="1"/>
</dbReference>
<evidence type="ECO:0000256" key="3">
    <source>
        <dbReference type="ARBA" id="ARBA00022801"/>
    </source>
</evidence>
<dbReference type="RefSeq" id="WP_023385350.1">
    <property type="nucleotide sequence ID" value="NZ_AXUN02000215.1"/>
</dbReference>
<organism evidence="6 7">
    <name type="scientific">Youngiibacter fragilis 232.1</name>
    <dbReference type="NCBI Taxonomy" id="994573"/>
    <lineage>
        <taxon>Bacteria</taxon>
        <taxon>Bacillati</taxon>
        <taxon>Bacillota</taxon>
        <taxon>Clostridia</taxon>
        <taxon>Eubacteriales</taxon>
        <taxon>Clostridiaceae</taxon>
        <taxon>Youngiibacter</taxon>
    </lineage>
</organism>
<dbReference type="InterPro" id="IPR051453">
    <property type="entry name" value="MBL_Glyoxalase_II"/>
</dbReference>
<dbReference type="EMBL" id="AXUN02000215">
    <property type="protein sequence ID" value="ETA79376.1"/>
    <property type="molecule type" value="Genomic_DNA"/>
</dbReference>
<feature type="domain" description="Metallo-beta-lactamase" evidence="5">
    <location>
        <begin position="19"/>
        <end position="206"/>
    </location>
</feature>
<keyword evidence="4" id="KW-0862">Zinc</keyword>
<dbReference type="InterPro" id="IPR001279">
    <property type="entry name" value="Metallo-B-lactamas"/>
</dbReference>
<keyword evidence="2" id="KW-0479">Metal-binding</keyword>
<protein>
    <recommendedName>
        <fullName evidence="5">Metallo-beta-lactamase domain-containing protein</fullName>
    </recommendedName>
</protein>
<dbReference type="SUPFAM" id="SSF56281">
    <property type="entry name" value="Metallo-hydrolase/oxidoreductase"/>
    <property type="match status" value="1"/>
</dbReference>
<evidence type="ECO:0000313" key="6">
    <source>
        <dbReference type="EMBL" id="ETA79376.1"/>
    </source>
</evidence>
<comment type="caution">
    <text evidence="6">The sequence shown here is derived from an EMBL/GenBank/DDBJ whole genome shotgun (WGS) entry which is preliminary data.</text>
</comment>
<keyword evidence="7" id="KW-1185">Reference proteome</keyword>
<evidence type="ECO:0000256" key="4">
    <source>
        <dbReference type="ARBA" id="ARBA00022833"/>
    </source>
</evidence>
<accession>V7I263</accession>
<dbReference type="GO" id="GO:0046872">
    <property type="term" value="F:metal ion binding"/>
    <property type="evidence" value="ECO:0007669"/>
    <property type="project" value="UniProtKB-KW"/>
</dbReference>
<name>V7I263_9CLOT</name>
<evidence type="ECO:0000256" key="1">
    <source>
        <dbReference type="ARBA" id="ARBA00001947"/>
    </source>
</evidence>
<sequence>MVIRKVKGDTYIIETSFQTIPFVRIEGGKIIMIDCGLVEEREGILNLLDSEGLKPAAVLATHAHVDHIGNAAYFQKEFGAKIIMNEVEAAVANSVRGLKTTYSTLSVTDIMKHFGNMVVEADEKFGMHEDHVEVLGAEFGIIASPGHSPGHIAVLTPDNVACIGDALASCDVLGGSRMMYSFAISKDLESKKSLMDIEADKFILSHKGAFDEIRSIIPANIKYFEDSAEEVLNLIDTPVGFEELLDRVIRLKGTKVASLYKYNRMERMTRPLLEYLIDTGRLRCTIIDSRLYYVK</sequence>
<dbReference type="Proteomes" id="UP000017747">
    <property type="component" value="Unassembled WGS sequence"/>
</dbReference>
<dbReference type="SMART" id="SM00849">
    <property type="entry name" value="Lactamase_B"/>
    <property type="match status" value="1"/>
</dbReference>
<evidence type="ECO:0000259" key="5">
    <source>
        <dbReference type="SMART" id="SM00849"/>
    </source>
</evidence>
<dbReference type="STRING" id="994573.T472_0216985"/>
<dbReference type="AlphaFoldDB" id="V7I263"/>
<dbReference type="Gene3D" id="3.60.15.10">
    <property type="entry name" value="Ribonuclease Z/Hydroxyacylglutathione hydrolase-like"/>
    <property type="match status" value="1"/>
</dbReference>
<keyword evidence="3" id="KW-0378">Hydrolase</keyword>
<reference evidence="6 7" key="1">
    <citation type="journal article" date="2014" name="Genome Announc.">
        <title>Genome Sequence of Youngiibacter fragilis, the Type Strain of the Genus Youngiibacter.</title>
        <authorList>
            <person name="Wawrik C.B."/>
            <person name="Callaghan A.V."/>
            <person name="Stamps B.W."/>
            <person name="Wawrik B."/>
        </authorList>
    </citation>
    <scope>NUCLEOTIDE SEQUENCE [LARGE SCALE GENOMIC DNA]</scope>
    <source>
        <strain evidence="6 7">232.1</strain>
    </source>
</reference>
<comment type="cofactor">
    <cofactor evidence="1">
        <name>Zn(2+)</name>
        <dbReference type="ChEBI" id="CHEBI:29105"/>
    </cofactor>
</comment>
<evidence type="ECO:0000256" key="2">
    <source>
        <dbReference type="ARBA" id="ARBA00022723"/>
    </source>
</evidence>
<dbReference type="PANTHER" id="PTHR46233">
    <property type="entry name" value="HYDROXYACYLGLUTATHIONE HYDROLASE GLOC"/>
    <property type="match status" value="1"/>
</dbReference>
<dbReference type="Pfam" id="PF00753">
    <property type="entry name" value="Lactamase_B"/>
    <property type="match status" value="1"/>
</dbReference>